<gene>
    <name evidence="3" type="ORF">G4Z14_14130</name>
</gene>
<protein>
    <submittedName>
        <fullName evidence="3">AsmA family protein</fullName>
    </submittedName>
</protein>
<evidence type="ECO:0000313" key="4">
    <source>
        <dbReference type="Proteomes" id="UP000477782"/>
    </source>
</evidence>
<evidence type="ECO:0000256" key="1">
    <source>
        <dbReference type="SAM" id="Coils"/>
    </source>
</evidence>
<dbReference type="PANTHER" id="PTHR30441:SF4">
    <property type="entry name" value="PROTEIN ASMA"/>
    <property type="match status" value="1"/>
</dbReference>
<dbReference type="AlphaFoldDB" id="A0A6M0QVI8"/>
<dbReference type="Proteomes" id="UP000477782">
    <property type="component" value="Unassembled WGS sequence"/>
</dbReference>
<name>A0A6M0QVI8_9RHOB</name>
<comment type="caution">
    <text evidence="3">The sequence shown here is derived from an EMBL/GenBank/DDBJ whole genome shotgun (WGS) entry which is preliminary data.</text>
</comment>
<keyword evidence="1" id="KW-0175">Coiled coil</keyword>
<keyword evidence="4" id="KW-1185">Reference proteome</keyword>
<feature type="domain" description="AsmA" evidence="2">
    <location>
        <begin position="237"/>
        <end position="528"/>
    </location>
</feature>
<dbReference type="Pfam" id="PF05170">
    <property type="entry name" value="AsmA"/>
    <property type="match status" value="2"/>
</dbReference>
<dbReference type="RefSeq" id="WP_164626848.1">
    <property type="nucleotide sequence ID" value="NZ_JAAIVJ010000009.1"/>
</dbReference>
<feature type="domain" description="AsmA" evidence="2">
    <location>
        <begin position="7"/>
        <end position="185"/>
    </location>
</feature>
<accession>A0A6M0QVI8</accession>
<proteinExistence type="predicted"/>
<dbReference type="GO" id="GO:0090313">
    <property type="term" value="P:regulation of protein targeting to membrane"/>
    <property type="evidence" value="ECO:0007669"/>
    <property type="project" value="TreeGrafter"/>
</dbReference>
<dbReference type="EMBL" id="JAAIVJ010000009">
    <property type="protein sequence ID" value="NEY91439.1"/>
    <property type="molecule type" value="Genomic_DNA"/>
</dbReference>
<feature type="coiled-coil region" evidence="1">
    <location>
        <begin position="586"/>
        <end position="621"/>
    </location>
</feature>
<dbReference type="PANTHER" id="PTHR30441">
    <property type="entry name" value="DUF748 DOMAIN-CONTAINING PROTEIN"/>
    <property type="match status" value="1"/>
</dbReference>
<evidence type="ECO:0000259" key="2">
    <source>
        <dbReference type="Pfam" id="PF05170"/>
    </source>
</evidence>
<dbReference type="InterPro" id="IPR007844">
    <property type="entry name" value="AsmA"/>
</dbReference>
<evidence type="ECO:0000313" key="3">
    <source>
        <dbReference type="EMBL" id="NEY91439.1"/>
    </source>
</evidence>
<sequence>MRWIVRSVFALLTLAVLAMGALFLIPAERIAGLVVGQFNSLTGRQLVIEGSIRPTIWPVLGVKTGKVTMSNADWSDEGPMFQAEGLEIAVDMAALIGGQARITAVEAVAPVLILERARDGRENWIFGGESGGTVSTATPGVGKAFTLDRAVISNGRLVFLDHGSGTRLDLTALDLETAIAEFDGPVTVQMSAEKEGQPFQLDLTLGVFRDFLDGKLGPVEASFAAGKAEGTFSGKAGWNPMAAKGELEADLGTLAEVAALAGASAPALPEGLGAGGVRVKGGVTLTDKGTVHLRGGTVVLDGTVLAVDADLTQGEARPKLAAKVVAGVLNLAAVSGGKGGGAQGGMKADGWPKDKIDVSALAMLDADVSLRADGIDLGMAKLGASAVKLTLDRARAVFELSRVQAYGGAVSGQFVVNGRKGLSVGGDLGFAGMALQPLMTDLAGYERLVGTGDLRLKFLGSGNSVEAIMQGLEGSGTLALGKGEILGLDIGGMLRTLDTGYAGEGQKTIFDSLTAGFTIAGGVLQNDDLVMQAPFATVRGAGRLGLGARTINYRLRAEAAVGDKTLTAPILIKGPWADPSISLDLEALAKEKLDLEKAELEAAAKEKAKALEAEAKAKVQEELGIVPQDGESLEDAVKRQGEEFITDEAAKALEKLLNGGN</sequence>
<organism evidence="3 4">
    <name type="scientific">Tabrizicola oligotrophica</name>
    <dbReference type="NCBI Taxonomy" id="2710650"/>
    <lineage>
        <taxon>Bacteria</taxon>
        <taxon>Pseudomonadati</taxon>
        <taxon>Pseudomonadota</taxon>
        <taxon>Alphaproteobacteria</taxon>
        <taxon>Rhodobacterales</taxon>
        <taxon>Paracoccaceae</taxon>
        <taxon>Tabrizicola</taxon>
    </lineage>
</organism>
<reference evidence="3 4" key="1">
    <citation type="submission" date="2020-02" db="EMBL/GenBank/DDBJ databases">
        <authorList>
            <person name="Chen W.-M."/>
        </authorList>
    </citation>
    <scope>NUCLEOTIDE SEQUENCE [LARGE SCALE GENOMIC DNA]</scope>
    <source>
        <strain evidence="3 4">KMS-5</strain>
    </source>
</reference>
<dbReference type="InterPro" id="IPR052894">
    <property type="entry name" value="AsmA-related"/>
</dbReference>
<dbReference type="GO" id="GO:0005886">
    <property type="term" value="C:plasma membrane"/>
    <property type="evidence" value="ECO:0007669"/>
    <property type="project" value="TreeGrafter"/>
</dbReference>